<dbReference type="EMBL" id="FZMP01000209">
    <property type="protein sequence ID" value="SNQ62209.1"/>
    <property type="molecule type" value="Genomic_DNA"/>
</dbReference>
<accession>A0A284VSL6</accession>
<name>A0A284VSL6_9EURY</name>
<gene>
    <name evidence="1" type="ORF">MNV_610002</name>
</gene>
<dbReference type="Proteomes" id="UP000218615">
    <property type="component" value="Unassembled WGS sequence"/>
</dbReference>
<dbReference type="AlphaFoldDB" id="A0A284VSL6"/>
<proteinExistence type="predicted"/>
<reference evidence="2" key="1">
    <citation type="submission" date="2017-06" db="EMBL/GenBank/DDBJ databases">
        <authorList>
            <person name="Cremers G."/>
        </authorList>
    </citation>
    <scope>NUCLEOTIDE SEQUENCE [LARGE SCALE GENOMIC DNA]</scope>
</reference>
<evidence type="ECO:0000313" key="2">
    <source>
        <dbReference type="Proteomes" id="UP000218615"/>
    </source>
</evidence>
<evidence type="ECO:0000313" key="1">
    <source>
        <dbReference type="EMBL" id="SNQ62209.1"/>
    </source>
</evidence>
<protein>
    <submittedName>
        <fullName evidence="1">Uncharacterized protein</fullName>
    </submittedName>
</protein>
<sequence length="100" mass="10758">MKLPFACSWLVLFTKFIDRVKRAELAGYTAIAVPATTGVIRYGAPDAGNTLEALPLMEAGAFILFILISEHAFFLAGRGVSTKSPEFASLLLLGHGTWIS</sequence>
<organism evidence="1 2">
    <name type="scientific">Candidatus Methanoperedens nitratireducens</name>
    <dbReference type="NCBI Taxonomy" id="1392998"/>
    <lineage>
        <taxon>Archaea</taxon>
        <taxon>Methanobacteriati</taxon>
        <taxon>Methanobacteriota</taxon>
        <taxon>Stenosarchaea group</taxon>
        <taxon>Methanomicrobia</taxon>
        <taxon>Methanosarcinales</taxon>
        <taxon>ANME-2 cluster</taxon>
        <taxon>Candidatus Methanoperedentaceae</taxon>
        <taxon>Candidatus Methanoperedens</taxon>
    </lineage>
</organism>
<keyword evidence="2" id="KW-1185">Reference proteome</keyword>